<dbReference type="PROSITE" id="PS51257">
    <property type="entry name" value="PROKAR_LIPOPROTEIN"/>
    <property type="match status" value="1"/>
</dbReference>
<keyword evidence="1 3" id="KW-0732">Signal</keyword>
<evidence type="ECO:0000313" key="5">
    <source>
        <dbReference type="Proteomes" id="UP000019151"/>
    </source>
</evidence>
<dbReference type="OrthoDB" id="9764953at2"/>
<geneLocation type="plasmid" evidence="4 5">
    <name>2</name>
</geneLocation>
<dbReference type="KEGG" id="gba:J421_6057"/>
<evidence type="ECO:0000256" key="1">
    <source>
        <dbReference type="ARBA" id="ARBA00022729"/>
    </source>
</evidence>
<feature type="region of interest" description="Disordered" evidence="2">
    <location>
        <begin position="30"/>
        <end position="51"/>
    </location>
</feature>
<dbReference type="Proteomes" id="UP000019151">
    <property type="component" value="Plasmid 2"/>
</dbReference>
<organism evidence="4 5">
    <name type="scientific">Gemmatirosa kalamazoonensis</name>
    <dbReference type="NCBI Taxonomy" id="861299"/>
    <lineage>
        <taxon>Bacteria</taxon>
        <taxon>Pseudomonadati</taxon>
        <taxon>Gemmatimonadota</taxon>
        <taxon>Gemmatimonadia</taxon>
        <taxon>Gemmatimonadales</taxon>
        <taxon>Gemmatimonadaceae</taxon>
        <taxon>Gemmatirosa</taxon>
    </lineage>
</organism>
<gene>
    <name evidence="4" type="ORF">J421_6057</name>
</gene>
<dbReference type="Gene3D" id="3.40.50.1820">
    <property type="entry name" value="alpha/beta hydrolase"/>
    <property type="match status" value="1"/>
</dbReference>
<dbReference type="Pfam" id="PF00756">
    <property type="entry name" value="Esterase"/>
    <property type="match status" value="1"/>
</dbReference>
<keyword evidence="4" id="KW-0614">Plasmid</keyword>
<evidence type="ECO:0000256" key="2">
    <source>
        <dbReference type="SAM" id="MobiDB-lite"/>
    </source>
</evidence>
<dbReference type="EMBL" id="CP007130">
    <property type="protein sequence ID" value="AHG93592.1"/>
    <property type="molecule type" value="Genomic_DNA"/>
</dbReference>
<dbReference type="SUPFAM" id="SSF53474">
    <property type="entry name" value="alpha/beta-Hydrolases"/>
    <property type="match status" value="1"/>
</dbReference>
<dbReference type="eggNOG" id="COG4099">
    <property type="taxonomic scope" value="Bacteria"/>
</dbReference>
<proteinExistence type="predicted"/>
<dbReference type="InterPro" id="IPR000801">
    <property type="entry name" value="Esterase-like"/>
</dbReference>
<dbReference type="PANTHER" id="PTHR43037:SF1">
    <property type="entry name" value="BLL1128 PROTEIN"/>
    <property type="match status" value="1"/>
</dbReference>
<evidence type="ECO:0000256" key="3">
    <source>
        <dbReference type="SAM" id="SignalP"/>
    </source>
</evidence>
<name>W0RSZ0_9BACT</name>
<accession>W0RSZ0</accession>
<evidence type="ECO:0000313" key="4">
    <source>
        <dbReference type="EMBL" id="AHG93592.1"/>
    </source>
</evidence>
<feature type="chain" id="PRO_5004795931" evidence="3">
    <location>
        <begin position="21"/>
        <end position="289"/>
    </location>
</feature>
<keyword evidence="5" id="KW-1185">Reference proteome</keyword>
<dbReference type="InParanoid" id="W0RSZ0"/>
<sequence length="289" mass="30166">MRGDVRSLFALFACTIVSVAACGGGGSPTELLSGTPAVTTPSGGGTSTTGTTVPEAGTFVKRTVTVGGVAYPYQVFVPAAYTTGTTWPVVMALHGGHGRGSDGNLQVQQGLALVVKAQAATFPAFGVFPQIPAGETFPRETMLAIATAALDQVVATYRIDPKREYLTGISFGGVLAYTIAYRSPTRFAAFVPISCAPADAEILGVSTAAAQSSFPAVAQALRTVPMWLFHGHNDAQFSVALPRAMVAALQSAGGTVKYTEYPTGTHSENTWDTAYATPDLYTWMFAQHR</sequence>
<dbReference type="AlphaFoldDB" id="W0RSZ0"/>
<dbReference type="InterPro" id="IPR050955">
    <property type="entry name" value="Plant_Biomass_Hydrol_Est"/>
</dbReference>
<dbReference type="InterPro" id="IPR029058">
    <property type="entry name" value="AB_hydrolase_fold"/>
</dbReference>
<dbReference type="HOGENOM" id="CLU_064094_1_0_0"/>
<dbReference type="PANTHER" id="PTHR43037">
    <property type="entry name" value="UNNAMED PRODUCT-RELATED"/>
    <property type="match status" value="1"/>
</dbReference>
<feature type="signal peptide" evidence="3">
    <location>
        <begin position="1"/>
        <end position="20"/>
    </location>
</feature>
<reference evidence="4 5" key="1">
    <citation type="journal article" date="2014" name="Genome Announc.">
        <title>Genome Sequence and Methylome of Soil Bacterium Gemmatirosa kalamazoonensis KBS708T, a Member of the Rarely Cultivated Gemmatimonadetes Phylum.</title>
        <authorList>
            <person name="Debruyn J.M."/>
            <person name="Radosevich M."/>
            <person name="Wommack K.E."/>
            <person name="Polson S.W."/>
            <person name="Hauser L.J."/>
            <person name="Fawaz M.N."/>
            <person name="Korlach J."/>
            <person name="Tsai Y.C."/>
        </authorList>
    </citation>
    <scope>NUCLEOTIDE SEQUENCE [LARGE SCALE GENOMIC DNA]</scope>
    <source>
        <strain evidence="4 5">KBS708</strain>
        <plasmid evidence="5">Plasmid 2</plasmid>
    </source>
</reference>
<protein>
    <submittedName>
        <fullName evidence="4">Phospholipase/carboxylesterase</fullName>
    </submittedName>
</protein>
<dbReference type="RefSeq" id="WP_025414889.1">
    <property type="nucleotide sequence ID" value="NZ_CP007130.1"/>
</dbReference>